<feature type="chain" id="PRO_5040534468" description="Carboxypeptidase" evidence="10">
    <location>
        <begin position="25"/>
        <end position="493"/>
    </location>
</feature>
<dbReference type="GO" id="GO:0005773">
    <property type="term" value="C:vacuole"/>
    <property type="evidence" value="ECO:0007669"/>
    <property type="project" value="TreeGrafter"/>
</dbReference>
<evidence type="ECO:0000256" key="6">
    <source>
        <dbReference type="ARBA" id="ARBA00022729"/>
    </source>
</evidence>
<dbReference type="PANTHER" id="PTHR11802:SF245">
    <property type="entry name" value="CARBOXYPEPTIDASE"/>
    <property type="match status" value="1"/>
</dbReference>
<keyword evidence="7 10" id="KW-0378">Hydrolase</keyword>
<dbReference type="AlphaFoldDB" id="A0A9Q1RRF3"/>
<dbReference type="InterPro" id="IPR029058">
    <property type="entry name" value="AB_hydrolase_fold"/>
</dbReference>
<dbReference type="FunFam" id="3.40.50.11320:FF:000001">
    <property type="entry name" value="Carboxypeptidase"/>
    <property type="match status" value="1"/>
</dbReference>
<keyword evidence="4 10" id="KW-0121">Carboxypeptidase</keyword>
<dbReference type="FunFam" id="3.40.50.1820:FF:000030">
    <property type="entry name" value="Carboxypeptidase"/>
    <property type="match status" value="1"/>
</dbReference>
<dbReference type="EMBL" id="JAJAGQ010000001">
    <property type="protein sequence ID" value="KAJ8573605.1"/>
    <property type="molecule type" value="Genomic_DNA"/>
</dbReference>
<evidence type="ECO:0000313" key="12">
    <source>
        <dbReference type="Proteomes" id="UP001152561"/>
    </source>
</evidence>
<keyword evidence="6 10" id="KW-0732">Signal</keyword>
<comment type="caution">
    <text evidence="11">The sequence shown here is derived from an EMBL/GenBank/DDBJ whole genome shotgun (WGS) entry which is preliminary data.</text>
</comment>
<dbReference type="PROSITE" id="PS00560">
    <property type="entry name" value="CARBOXYPEPT_SER_HIS"/>
    <property type="match status" value="1"/>
</dbReference>
<dbReference type="OrthoDB" id="443318at2759"/>
<name>A0A9Q1RRF3_9SOLA</name>
<proteinExistence type="inferred from homology"/>
<evidence type="ECO:0000256" key="9">
    <source>
        <dbReference type="ARBA" id="ARBA00023180"/>
    </source>
</evidence>
<comment type="similarity">
    <text evidence="2 10">Belongs to the peptidase S10 family.</text>
</comment>
<evidence type="ECO:0000256" key="1">
    <source>
        <dbReference type="ARBA" id="ARBA00004613"/>
    </source>
</evidence>
<evidence type="ECO:0000256" key="8">
    <source>
        <dbReference type="ARBA" id="ARBA00023157"/>
    </source>
</evidence>
<dbReference type="PANTHER" id="PTHR11802">
    <property type="entry name" value="SERINE PROTEASE FAMILY S10 SERINE CARBOXYPEPTIDASE"/>
    <property type="match status" value="1"/>
</dbReference>
<keyword evidence="3" id="KW-0964">Secreted</keyword>
<evidence type="ECO:0000256" key="3">
    <source>
        <dbReference type="ARBA" id="ARBA00022525"/>
    </source>
</evidence>
<dbReference type="Gene3D" id="3.40.50.1820">
    <property type="entry name" value="alpha/beta hydrolase"/>
    <property type="match status" value="1"/>
</dbReference>
<dbReference type="GO" id="GO:0006508">
    <property type="term" value="P:proteolysis"/>
    <property type="evidence" value="ECO:0007669"/>
    <property type="project" value="UniProtKB-KW"/>
</dbReference>
<dbReference type="InterPro" id="IPR033124">
    <property type="entry name" value="Ser_caboxypep_his_AS"/>
</dbReference>
<comment type="subcellular location">
    <subcellularLocation>
        <location evidence="1">Secreted</location>
    </subcellularLocation>
</comment>
<evidence type="ECO:0000313" key="11">
    <source>
        <dbReference type="EMBL" id="KAJ8573605.1"/>
    </source>
</evidence>
<keyword evidence="9" id="KW-0325">Glycoprotein</keyword>
<feature type="signal peptide" evidence="10">
    <location>
        <begin position="1"/>
        <end position="24"/>
    </location>
</feature>
<keyword evidence="12" id="KW-1185">Reference proteome</keyword>
<accession>A0A9Q1RRF3</accession>
<evidence type="ECO:0000256" key="4">
    <source>
        <dbReference type="ARBA" id="ARBA00022645"/>
    </source>
</evidence>
<dbReference type="InterPro" id="IPR001563">
    <property type="entry name" value="Peptidase_S10"/>
</dbReference>
<dbReference type="GO" id="GO:0005576">
    <property type="term" value="C:extracellular region"/>
    <property type="evidence" value="ECO:0007669"/>
    <property type="project" value="UniProtKB-SubCell"/>
</dbReference>
<dbReference type="SUPFAM" id="SSF53474">
    <property type="entry name" value="alpha/beta-Hydrolases"/>
    <property type="match status" value="1"/>
</dbReference>
<dbReference type="InterPro" id="IPR018202">
    <property type="entry name" value="Ser_caboxypep_ser_AS"/>
</dbReference>
<protein>
    <recommendedName>
        <fullName evidence="10">Carboxypeptidase</fullName>
        <ecNumber evidence="10">3.4.16.-</ecNumber>
    </recommendedName>
</protein>
<dbReference type="GO" id="GO:0004185">
    <property type="term" value="F:serine-type carboxypeptidase activity"/>
    <property type="evidence" value="ECO:0007669"/>
    <property type="project" value="UniProtKB-UniRule"/>
</dbReference>
<sequence>MGKITFFFLLFTLFLSHFVASSLAKRQGDVLGNFYKAKQKKNSVINKSYFTAALENVELDKVILPQDGLKEKDWIKKLPGQPPVKFQQYGGYVTVNESAGRALYYYFTEAENSKSLPLLLWLNGGPGCSSIAYGAMEELGPFRVNSDGKTLHMNDYAWNLAANVLFVESPAGVGFSYTNTSSDLKTSGDNRTANDNLVFLLNWLERFPEYKNRDFYISGESYAGHYVPQLAHAILHHNNLANKTLINLKGIIIGNAVINEWTDFIGNYEYFASHALISDETYLDIHKYCYTDDTYNKPKCYSALEVADNNTYNLDIYNIYFPLCHDGNLTKYPRISSALKFDPCSDHYVHAYMNRRDVQNALHANVTKIQYDWEACSDPLFKNWKDNAPTVIPLLKESLAKGVRVWVFSGDTDGRVPVTSTKRSIQAMNLTVDKSWRSWLYGGEVGGYVETYKGGLTFATVRGAGHEVPSYQPARALSLISHFLSGTLPSGDH</sequence>
<evidence type="ECO:0000256" key="2">
    <source>
        <dbReference type="ARBA" id="ARBA00009431"/>
    </source>
</evidence>
<dbReference type="Gene3D" id="3.40.50.11320">
    <property type="match status" value="1"/>
</dbReference>
<dbReference type="Gene3D" id="6.10.250.940">
    <property type="match status" value="1"/>
</dbReference>
<dbReference type="PROSITE" id="PS00131">
    <property type="entry name" value="CARBOXYPEPT_SER_SER"/>
    <property type="match status" value="1"/>
</dbReference>
<dbReference type="Pfam" id="PF00450">
    <property type="entry name" value="Peptidase_S10"/>
    <property type="match status" value="1"/>
</dbReference>
<reference evidence="12" key="1">
    <citation type="journal article" date="2023" name="Proc. Natl. Acad. Sci. U.S.A.">
        <title>Genomic and structural basis for evolution of tropane alkaloid biosynthesis.</title>
        <authorList>
            <person name="Wanga Y.-J."/>
            <person name="Taina T."/>
            <person name="Yua J.-Y."/>
            <person name="Lia J."/>
            <person name="Xua B."/>
            <person name="Chenc J."/>
            <person name="D'Auriad J.C."/>
            <person name="Huanga J.-P."/>
            <person name="Huanga S.-X."/>
        </authorList>
    </citation>
    <scope>NUCLEOTIDE SEQUENCE [LARGE SCALE GENOMIC DNA]</scope>
    <source>
        <strain evidence="12">cv. KIB-2019</strain>
    </source>
</reference>
<dbReference type="Proteomes" id="UP001152561">
    <property type="component" value="Unassembled WGS sequence"/>
</dbReference>
<evidence type="ECO:0000256" key="5">
    <source>
        <dbReference type="ARBA" id="ARBA00022670"/>
    </source>
</evidence>
<organism evidence="11 12">
    <name type="scientific">Anisodus acutangulus</name>
    <dbReference type="NCBI Taxonomy" id="402998"/>
    <lineage>
        <taxon>Eukaryota</taxon>
        <taxon>Viridiplantae</taxon>
        <taxon>Streptophyta</taxon>
        <taxon>Embryophyta</taxon>
        <taxon>Tracheophyta</taxon>
        <taxon>Spermatophyta</taxon>
        <taxon>Magnoliopsida</taxon>
        <taxon>eudicotyledons</taxon>
        <taxon>Gunneridae</taxon>
        <taxon>Pentapetalae</taxon>
        <taxon>asterids</taxon>
        <taxon>lamiids</taxon>
        <taxon>Solanales</taxon>
        <taxon>Solanaceae</taxon>
        <taxon>Solanoideae</taxon>
        <taxon>Hyoscyameae</taxon>
        <taxon>Anisodus</taxon>
    </lineage>
</organism>
<dbReference type="PRINTS" id="PR00724">
    <property type="entry name" value="CRBOXYPTASEC"/>
</dbReference>
<gene>
    <name evidence="11" type="ORF">K7X08_010116</name>
</gene>
<evidence type="ECO:0000256" key="10">
    <source>
        <dbReference type="RuleBase" id="RU361156"/>
    </source>
</evidence>
<evidence type="ECO:0000256" key="7">
    <source>
        <dbReference type="ARBA" id="ARBA00022801"/>
    </source>
</evidence>
<keyword evidence="8" id="KW-1015">Disulfide bond</keyword>
<dbReference type="EC" id="3.4.16.-" evidence="10"/>
<keyword evidence="5 10" id="KW-0645">Protease</keyword>